<dbReference type="Pfam" id="PF07715">
    <property type="entry name" value="Plug"/>
    <property type="match status" value="1"/>
</dbReference>
<dbReference type="InterPro" id="IPR039426">
    <property type="entry name" value="TonB-dep_rcpt-like"/>
</dbReference>
<keyword evidence="7" id="KW-0406">Ion transport</keyword>
<dbReference type="GO" id="GO:0009279">
    <property type="term" value="C:cell outer membrane"/>
    <property type="evidence" value="ECO:0007669"/>
    <property type="project" value="UniProtKB-SubCell"/>
</dbReference>
<evidence type="ECO:0000256" key="11">
    <source>
        <dbReference type="PROSITE-ProRule" id="PRU01360"/>
    </source>
</evidence>
<feature type="domain" description="TonB-dependent receptor plug" evidence="15">
    <location>
        <begin position="55"/>
        <end position="160"/>
    </location>
</feature>
<name>F4QQD0_9CAUL</name>
<keyword evidence="3 11" id="KW-1134">Transmembrane beta strand</keyword>
<evidence type="ECO:0000256" key="12">
    <source>
        <dbReference type="RuleBase" id="RU003357"/>
    </source>
</evidence>
<evidence type="ECO:0000256" key="1">
    <source>
        <dbReference type="ARBA" id="ARBA00004571"/>
    </source>
</evidence>
<evidence type="ECO:0000256" key="8">
    <source>
        <dbReference type="ARBA" id="ARBA00023077"/>
    </source>
</evidence>
<evidence type="ECO:0000256" key="3">
    <source>
        <dbReference type="ARBA" id="ARBA00022452"/>
    </source>
</evidence>
<dbReference type="HOGENOM" id="CLU_008287_15_0_5"/>
<accession>F4QQD0</accession>
<dbReference type="Gene3D" id="2.40.170.20">
    <property type="entry name" value="TonB-dependent receptor, beta-barrel domain"/>
    <property type="match status" value="1"/>
</dbReference>
<evidence type="ECO:0000256" key="4">
    <source>
        <dbReference type="ARBA" id="ARBA00022496"/>
    </source>
</evidence>
<evidence type="ECO:0000259" key="14">
    <source>
        <dbReference type="Pfam" id="PF00593"/>
    </source>
</evidence>
<dbReference type="RefSeq" id="WP_006274221.1">
    <property type="nucleotide sequence ID" value="NZ_GL883079.1"/>
</dbReference>
<evidence type="ECO:0000313" key="17">
    <source>
        <dbReference type="Proteomes" id="UP000006512"/>
    </source>
</evidence>
<dbReference type="Pfam" id="PF00593">
    <property type="entry name" value="TonB_dep_Rec_b-barrel"/>
    <property type="match status" value="1"/>
</dbReference>
<protein>
    <submittedName>
        <fullName evidence="16">TonB dependent receptor family protein</fullName>
    </submittedName>
</protein>
<dbReference type="AlphaFoldDB" id="F4QQD0"/>
<sequence>MHVSAFRPWLMAAASLVAVAAATSVQAQDAAQVSVAEEQPIEVIITTQKRSQAQFKVPVAVTALSQSFMDEVGINDFAQLSRFVPGFEVQDQSPNNPGFVIRGITSDSGDSVGETRVSVFQDGVSISRSRGSYVELFDLNRVEVAKGPQSTLFGRGALIGAVNVIQAKANPVAFDASAALSLGSLDYRQLDAMINVPLGDTAAVRVAGRSKSRDGYTENLLDGEDFNSLDTDAARISFNWQPTEAFNLDLIYNFQQDGNSGTGFKSGTFVPTDPTTGQVLGDTSPFTGAALVATDGFKGGRELGLDRTVEGTTLLMSYQLSPAYSLTSTTAVRRFNSSEVFDADGFSLGLLTAAEDAKASQASQEIRLNYDGDRLSWFAGASYFDEHGSQHVPLQIDELGYLALLNNLLNPAHPATSAQIRAGLGATSYAPFVSFLKSNHREAYTNFGDTSSADVYADLTYRFTPKFELSAGVRYTQDDKTSGYSSEVSDHSGLAALQAANAATTAWATQFYQTNGVPPTALQQQAYFQAQFGGALALPLGLTVQPTAGRIDKTFEDDGVTWRLVGRYEFNSNVSTYLSFATGRQPKTFSGSAPSLPGGTPKFTEAAAETVDSVEFGVKSRLMDGRLIWDSAIYNYDYQNFRTTVQTGPTTFEERSAGEANAYGLETQTRFRARPGFDLFATYAYSQARFGNGLYEDNSFRLNPDHKVSLGAHFVRNAHGAVWTVTPTYSWQSEIFFDDDNDLNDAKQDEVQEAYGLLNLRVGYAPDNARWKLELFIDNATDKNYLKDAGNTGDGVGIPTFIEGAPRTYGLTFRIRN</sequence>
<keyword evidence="5 11" id="KW-0812">Transmembrane</keyword>
<dbReference type="STRING" id="715226.ABI_34380"/>
<evidence type="ECO:0000256" key="2">
    <source>
        <dbReference type="ARBA" id="ARBA00022448"/>
    </source>
</evidence>
<dbReference type="InterPro" id="IPR000531">
    <property type="entry name" value="Beta-barrel_TonB"/>
</dbReference>
<comment type="similarity">
    <text evidence="11 12">Belongs to the TonB-dependent receptor family.</text>
</comment>
<dbReference type="EMBL" id="GL883079">
    <property type="protein sequence ID" value="EGF90417.1"/>
    <property type="molecule type" value="Genomic_DNA"/>
</dbReference>
<evidence type="ECO:0000256" key="6">
    <source>
        <dbReference type="ARBA" id="ARBA00023004"/>
    </source>
</evidence>
<dbReference type="InterPro" id="IPR036942">
    <property type="entry name" value="Beta-barrel_TonB_sf"/>
</dbReference>
<keyword evidence="17" id="KW-1185">Reference proteome</keyword>
<dbReference type="PANTHER" id="PTHR32552:SF81">
    <property type="entry name" value="TONB-DEPENDENT OUTER MEMBRANE RECEPTOR"/>
    <property type="match status" value="1"/>
</dbReference>
<dbReference type="InterPro" id="IPR012910">
    <property type="entry name" value="Plug_dom"/>
</dbReference>
<dbReference type="eggNOG" id="COG4774">
    <property type="taxonomic scope" value="Bacteria"/>
</dbReference>
<dbReference type="OrthoDB" id="7167567at2"/>
<keyword evidence="4" id="KW-0410">Iron transport</keyword>
<reference evidence="17" key="1">
    <citation type="submission" date="2011-03" db="EMBL/GenBank/DDBJ databases">
        <title>Draft genome sequence of Brevundimonas diminuta.</title>
        <authorList>
            <person name="Brown P.J.B."/>
            <person name="Buechlein A."/>
            <person name="Hemmerich C."/>
            <person name="Brun Y.V."/>
        </authorList>
    </citation>
    <scope>NUCLEOTIDE SEQUENCE [LARGE SCALE GENOMIC DNA]</scope>
    <source>
        <strain evidence="17">C19</strain>
    </source>
</reference>
<keyword evidence="10 11" id="KW-0998">Cell outer membrane</keyword>
<proteinExistence type="inferred from homology"/>
<feature type="domain" description="TonB-dependent receptor-like beta-barrel" evidence="14">
    <location>
        <begin position="264"/>
        <end position="779"/>
    </location>
</feature>
<dbReference type="PANTHER" id="PTHR32552">
    <property type="entry name" value="FERRICHROME IRON RECEPTOR-RELATED"/>
    <property type="match status" value="1"/>
</dbReference>
<evidence type="ECO:0000256" key="13">
    <source>
        <dbReference type="SAM" id="SignalP"/>
    </source>
</evidence>
<keyword evidence="9 11" id="KW-0472">Membrane</keyword>
<evidence type="ECO:0000313" key="16">
    <source>
        <dbReference type="EMBL" id="EGF90417.1"/>
    </source>
</evidence>
<keyword evidence="8 12" id="KW-0798">TonB box</keyword>
<dbReference type="GO" id="GO:0006826">
    <property type="term" value="P:iron ion transport"/>
    <property type="evidence" value="ECO:0007669"/>
    <property type="project" value="UniProtKB-KW"/>
</dbReference>
<keyword evidence="6" id="KW-0408">Iron</keyword>
<evidence type="ECO:0000259" key="15">
    <source>
        <dbReference type="Pfam" id="PF07715"/>
    </source>
</evidence>
<evidence type="ECO:0000256" key="7">
    <source>
        <dbReference type="ARBA" id="ARBA00023065"/>
    </source>
</evidence>
<keyword evidence="2 11" id="KW-0813">Transport</keyword>
<evidence type="ECO:0000256" key="5">
    <source>
        <dbReference type="ARBA" id="ARBA00022692"/>
    </source>
</evidence>
<dbReference type="PROSITE" id="PS52016">
    <property type="entry name" value="TONB_DEPENDENT_REC_3"/>
    <property type="match status" value="1"/>
</dbReference>
<evidence type="ECO:0000256" key="10">
    <source>
        <dbReference type="ARBA" id="ARBA00023237"/>
    </source>
</evidence>
<feature type="signal peptide" evidence="13">
    <location>
        <begin position="1"/>
        <end position="27"/>
    </location>
</feature>
<keyword evidence="16" id="KW-0675">Receptor</keyword>
<gene>
    <name evidence="16" type="ORF">ABI_34380</name>
</gene>
<organism evidence="16 17">
    <name type="scientific">Asticcacaulis biprosthecium C19</name>
    <dbReference type="NCBI Taxonomy" id="715226"/>
    <lineage>
        <taxon>Bacteria</taxon>
        <taxon>Pseudomonadati</taxon>
        <taxon>Pseudomonadota</taxon>
        <taxon>Alphaproteobacteria</taxon>
        <taxon>Caulobacterales</taxon>
        <taxon>Caulobacteraceae</taxon>
        <taxon>Asticcacaulis</taxon>
    </lineage>
</organism>
<evidence type="ECO:0000256" key="9">
    <source>
        <dbReference type="ARBA" id="ARBA00023136"/>
    </source>
</evidence>
<dbReference type="Proteomes" id="UP000006512">
    <property type="component" value="Unassembled WGS sequence"/>
</dbReference>
<feature type="chain" id="PRO_5003316769" evidence="13">
    <location>
        <begin position="28"/>
        <end position="817"/>
    </location>
</feature>
<comment type="subcellular location">
    <subcellularLocation>
        <location evidence="1 11">Cell outer membrane</location>
        <topology evidence="1 11">Multi-pass membrane protein</topology>
    </subcellularLocation>
</comment>
<keyword evidence="13" id="KW-0732">Signal</keyword>
<dbReference type="SUPFAM" id="SSF56935">
    <property type="entry name" value="Porins"/>
    <property type="match status" value="1"/>
</dbReference>